<evidence type="ECO:0000259" key="7">
    <source>
        <dbReference type="PROSITE" id="PS50885"/>
    </source>
</evidence>
<comment type="similarity">
    <text evidence="2">Belongs to the methyl-accepting chemotaxis (MCP) protein family.</text>
</comment>
<evidence type="ECO:0000256" key="3">
    <source>
        <dbReference type="PROSITE-ProRule" id="PRU00284"/>
    </source>
</evidence>
<dbReference type="InterPro" id="IPR003660">
    <property type="entry name" value="HAMP_dom"/>
</dbReference>
<evidence type="ECO:0000259" key="6">
    <source>
        <dbReference type="PROSITE" id="PS50111"/>
    </source>
</evidence>
<reference evidence="8 9" key="1">
    <citation type="submission" date="2018-06" db="EMBL/GenBank/DDBJ databases">
        <title>Genomic Encyclopedia of Archaeal and Bacterial Type Strains, Phase II (KMG-II): from individual species to whole genera.</title>
        <authorList>
            <person name="Goeker M."/>
        </authorList>
    </citation>
    <scope>NUCLEOTIDE SEQUENCE [LARGE SCALE GENOMIC DNA]</scope>
    <source>
        <strain evidence="8 9">DSM 22009</strain>
    </source>
</reference>
<dbReference type="PROSITE" id="PS50885">
    <property type="entry name" value="HAMP"/>
    <property type="match status" value="2"/>
</dbReference>
<dbReference type="Pfam" id="PF00672">
    <property type="entry name" value="HAMP"/>
    <property type="match status" value="1"/>
</dbReference>
<dbReference type="GO" id="GO:0005886">
    <property type="term" value="C:plasma membrane"/>
    <property type="evidence" value="ECO:0007669"/>
    <property type="project" value="TreeGrafter"/>
</dbReference>
<keyword evidence="5" id="KW-1133">Transmembrane helix</keyword>
<dbReference type="GO" id="GO:0006935">
    <property type="term" value="P:chemotaxis"/>
    <property type="evidence" value="ECO:0007669"/>
    <property type="project" value="UniProtKB-KW"/>
</dbReference>
<dbReference type="PANTHER" id="PTHR43531">
    <property type="entry name" value="PROTEIN ICFG"/>
    <property type="match status" value="1"/>
</dbReference>
<feature type="domain" description="HAMP" evidence="7">
    <location>
        <begin position="333"/>
        <end position="386"/>
    </location>
</feature>
<feature type="region of interest" description="Disordered" evidence="4">
    <location>
        <begin position="475"/>
        <end position="495"/>
    </location>
</feature>
<proteinExistence type="inferred from homology"/>
<comment type="caution">
    <text evidence="8">The sequence shown here is derived from an EMBL/GenBank/DDBJ whole genome shotgun (WGS) entry which is preliminary data.</text>
</comment>
<evidence type="ECO:0000313" key="9">
    <source>
        <dbReference type="Proteomes" id="UP000248916"/>
    </source>
</evidence>
<dbReference type="AlphaFoldDB" id="A0A2W7P0X8"/>
<keyword evidence="3" id="KW-0807">Transducer</keyword>
<feature type="compositionally biased region" description="Polar residues" evidence="4">
    <location>
        <begin position="475"/>
        <end position="484"/>
    </location>
</feature>
<keyword evidence="5" id="KW-0472">Membrane</keyword>
<dbReference type="SUPFAM" id="SSF58104">
    <property type="entry name" value="Methyl-accepting chemotaxis protein (MCP) signaling domain"/>
    <property type="match status" value="1"/>
</dbReference>
<dbReference type="PANTHER" id="PTHR43531:SF11">
    <property type="entry name" value="METHYL-ACCEPTING CHEMOTAXIS PROTEIN 3"/>
    <property type="match status" value="1"/>
</dbReference>
<dbReference type="Gene3D" id="1.10.287.950">
    <property type="entry name" value="Methyl-accepting chemotaxis protein"/>
    <property type="match status" value="1"/>
</dbReference>
<evidence type="ECO:0000313" key="8">
    <source>
        <dbReference type="EMBL" id="PZX17112.1"/>
    </source>
</evidence>
<dbReference type="SUPFAM" id="SSF158472">
    <property type="entry name" value="HAMP domain-like"/>
    <property type="match status" value="1"/>
</dbReference>
<dbReference type="PRINTS" id="PR00260">
    <property type="entry name" value="CHEMTRNSDUCR"/>
</dbReference>
<dbReference type="CDD" id="cd11386">
    <property type="entry name" value="MCP_signal"/>
    <property type="match status" value="1"/>
</dbReference>
<dbReference type="Proteomes" id="UP000248916">
    <property type="component" value="Unassembled WGS sequence"/>
</dbReference>
<sequence length="720" mass="76300">MSLKFRISLAIAIPLITTLGLLGIFARGYLQDLQKLRDLGNVVALADRAGALVHELQIERGLSVGYITGGRPENVLTKLQGQRQTVDAEYARFREFLGSSDIGREVPALGADLDNIGTSLEKISEFRNEVSTSLNTGGEAAAFYTARVDALIDVIRQTVGYSPNLGVARELQPYVSLVEAKEHGGLERAFGAALFNQAAAGDVSPATFKTYLSRLTGERLALDRFRSESSPVQQGWFDEIVRGPAVEQVAERREVLAVIDETQDGQGIDGAVWFAEATERLDLIKDVHERIVAATSDHLQGAISDAHIALIRLFAIGGGVIAVALAVGILGGRSFSRGMSEMTDAMNQLECGATDFDIPGTARRDEIGDTLRAVERLAGSLGDRAAAADRIARGNLKADVTPHSEKDRLGIALRDMVVKLREVIANASTSASNVKEGASVMSATAGQLSSGSTQQASAVEEASASVEEMTANIRQNADNASQTEKIAGQSADDARKSGEAVADAVRAMKTIAEKINIIQEIARQTDLLALNAAVEAARAGTHGKGFAVVASEVRKLAERSQQAATEISQLSVETVDVSGEAGRMLEALVPNIQRTADLVSEISASTREQNVGAEQINQAIRELNAVIQQNASAAERSAATSQQLAAQSQQLAGVISFFEVEAPKASVVTSAEPRTFTAPKVTVATATEPGGSSREAMVEAFELDLAADEVSDTDFQRYAG</sequence>
<evidence type="ECO:0000256" key="4">
    <source>
        <dbReference type="SAM" id="MobiDB-lite"/>
    </source>
</evidence>
<dbReference type="InterPro" id="IPR051310">
    <property type="entry name" value="MCP_chemotaxis"/>
</dbReference>
<evidence type="ECO:0000256" key="1">
    <source>
        <dbReference type="ARBA" id="ARBA00022500"/>
    </source>
</evidence>
<name>A0A2W7P0X8_9RHOB</name>
<dbReference type="Pfam" id="PF08376">
    <property type="entry name" value="NIT"/>
    <property type="match status" value="1"/>
</dbReference>
<feature type="transmembrane region" description="Helical" evidence="5">
    <location>
        <begin position="309"/>
        <end position="332"/>
    </location>
</feature>
<dbReference type="SMART" id="SM00283">
    <property type="entry name" value="MA"/>
    <property type="match status" value="1"/>
</dbReference>
<dbReference type="InterPro" id="IPR004089">
    <property type="entry name" value="MCPsignal_dom"/>
</dbReference>
<keyword evidence="1" id="KW-0145">Chemotaxis</keyword>
<dbReference type="GO" id="GO:0004888">
    <property type="term" value="F:transmembrane signaling receptor activity"/>
    <property type="evidence" value="ECO:0007669"/>
    <property type="project" value="InterPro"/>
</dbReference>
<feature type="domain" description="Methyl-accepting transducer" evidence="6">
    <location>
        <begin position="430"/>
        <end position="645"/>
    </location>
</feature>
<feature type="domain" description="HAMP" evidence="7">
    <location>
        <begin position="387"/>
        <end position="425"/>
    </location>
</feature>
<dbReference type="InterPro" id="IPR004090">
    <property type="entry name" value="Chemotax_Me-accpt_rcpt"/>
</dbReference>
<gene>
    <name evidence="8" type="ORF">LX81_01744</name>
</gene>
<dbReference type="InterPro" id="IPR013587">
    <property type="entry name" value="Nitrate/nitrite_sensing"/>
</dbReference>
<dbReference type="OrthoDB" id="5349256at2"/>
<keyword evidence="5" id="KW-0812">Transmembrane</keyword>
<evidence type="ECO:0000256" key="5">
    <source>
        <dbReference type="SAM" id="Phobius"/>
    </source>
</evidence>
<dbReference type="Pfam" id="PF00015">
    <property type="entry name" value="MCPsignal"/>
    <property type="match status" value="1"/>
</dbReference>
<keyword evidence="9" id="KW-1185">Reference proteome</keyword>
<organism evidence="8 9">
    <name type="scientific">Palleronia aestuarii</name>
    <dbReference type="NCBI Taxonomy" id="568105"/>
    <lineage>
        <taxon>Bacteria</taxon>
        <taxon>Pseudomonadati</taxon>
        <taxon>Pseudomonadota</taxon>
        <taxon>Alphaproteobacteria</taxon>
        <taxon>Rhodobacterales</taxon>
        <taxon>Roseobacteraceae</taxon>
        <taxon>Palleronia</taxon>
    </lineage>
</organism>
<protein>
    <submittedName>
        <fullName evidence="8">Methyl-accepting chemotaxis protein</fullName>
    </submittedName>
</protein>
<dbReference type="Gene3D" id="6.10.340.10">
    <property type="match status" value="1"/>
</dbReference>
<dbReference type="EMBL" id="QKZL01000005">
    <property type="protein sequence ID" value="PZX17112.1"/>
    <property type="molecule type" value="Genomic_DNA"/>
</dbReference>
<accession>A0A2W7P0X8</accession>
<dbReference type="GO" id="GO:0007165">
    <property type="term" value="P:signal transduction"/>
    <property type="evidence" value="ECO:0007669"/>
    <property type="project" value="UniProtKB-KW"/>
</dbReference>
<dbReference type="SMART" id="SM00304">
    <property type="entry name" value="HAMP"/>
    <property type="match status" value="1"/>
</dbReference>
<evidence type="ECO:0000256" key="2">
    <source>
        <dbReference type="ARBA" id="ARBA00029447"/>
    </source>
</evidence>
<dbReference type="PROSITE" id="PS50111">
    <property type="entry name" value="CHEMOTAXIS_TRANSDUC_2"/>
    <property type="match status" value="1"/>
</dbReference>